<evidence type="ECO:0000313" key="4">
    <source>
        <dbReference type="Proteomes" id="UP001231189"/>
    </source>
</evidence>
<evidence type="ECO:0000256" key="1">
    <source>
        <dbReference type="SAM" id="Phobius"/>
    </source>
</evidence>
<feature type="domain" description="Integrase catalytic" evidence="2">
    <location>
        <begin position="84"/>
        <end position="193"/>
    </location>
</feature>
<dbReference type="Gene3D" id="3.30.70.270">
    <property type="match status" value="1"/>
</dbReference>
<dbReference type="PANTHER" id="PTHR37984">
    <property type="entry name" value="PROTEIN CBG26694"/>
    <property type="match status" value="1"/>
</dbReference>
<dbReference type="EMBL" id="JAUUTY010000004">
    <property type="protein sequence ID" value="KAK1648738.1"/>
    <property type="molecule type" value="Genomic_DNA"/>
</dbReference>
<dbReference type="AlphaFoldDB" id="A0AAD8WA05"/>
<feature type="transmembrane region" description="Helical" evidence="1">
    <location>
        <begin position="333"/>
        <end position="354"/>
    </location>
</feature>
<dbReference type="SUPFAM" id="SSF53098">
    <property type="entry name" value="Ribonuclease H-like"/>
    <property type="match status" value="1"/>
</dbReference>
<keyword evidence="1" id="KW-1133">Transmembrane helix</keyword>
<comment type="caution">
    <text evidence="3">The sequence shown here is derived from an EMBL/GenBank/DDBJ whole genome shotgun (WGS) entry which is preliminary data.</text>
</comment>
<sequence>MKPPTTKKELQCLIGKINFVRRFISKLSGRIEPFMGLVKIKSDEEFRWGQNNSERLTRLKRLWKGYFSDVWDQPSQIGSYTRFGIPQTITTDGGSVFVSHEFRKFCEDMGIELIRSSPYYAQANGQDEASNKSLIKLIKRKINEHRRRWHENDLTTEEYAALMSDSIEDVTELRLWSLEKIKENKAKVARAYNKKVIPKEFHVGDLVWEAVLPLGTKDATYGKWSPNWHGPYRVDQVLKGNAYMLEVLNGVKFPVAVNGQHLKKYFPRAVAALVVAVLAAVGAAAGDVFVAAVEAAGRGFVFFIIVVVVVILRPGAEALRRRVLVGGGVLLRFLFLLVGGEVLALESVVVALLLQVPVDEEVEVVLPVGQGLVVLRPDGEVPIPLAHHSGARASYAAIRSYSGAGSLE</sequence>
<dbReference type="Proteomes" id="UP001231189">
    <property type="component" value="Unassembled WGS sequence"/>
</dbReference>
<dbReference type="SUPFAM" id="SSF56672">
    <property type="entry name" value="DNA/RNA polymerases"/>
    <property type="match status" value="1"/>
</dbReference>
<dbReference type="PANTHER" id="PTHR37984:SF5">
    <property type="entry name" value="PROTEIN NYNRIN-LIKE"/>
    <property type="match status" value="1"/>
</dbReference>
<accession>A0AAD8WA05</accession>
<keyword evidence="4" id="KW-1185">Reference proteome</keyword>
<dbReference type="InterPro" id="IPR043128">
    <property type="entry name" value="Rev_trsase/Diguanyl_cyclase"/>
</dbReference>
<dbReference type="InterPro" id="IPR050951">
    <property type="entry name" value="Retrovirus_Pol_polyprotein"/>
</dbReference>
<gene>
    <name evidence="3" type="ORF">QYE76_066543</name>
</gene>
<organism evidence="3 4">
    <name type="scientific">Lolium multiflorum</name>
    <name type="common">Italian ryegrass</name>
    <name type="synonym">Lolium perenne subsp. multiflorum</name>
    <dbReference type="NCBI Taxonomy" id="4521"/>
    <lineage>
        <taxon>Eukaryota</taxon>
        <taxon>Viridiplantae</taxon>
        <taxon>Streptophyta</taxon>
        <taxon>Embryophyta</taxon>
        <taxon>Tracheophyta</taxon>
        <taxon>Spermatophyta</taxon>
        <taxon>Magnoliopsida</taxon>
        <taxon>Liliopsida</taxon>
        <taxon>Poales</taxon>
        <taxon>Poaceae</taxon>
        <taxon>BOP clade</taxon>
        <taxon>Pooideae</taxon>
        <taxon>Poodae</taxon>
        <taxon>Poeae</taxon>
        <taxon>Poeae Chloroplast Group 2 (Poeae type)</taxon>
        <taxon>Loliodinae</taxon>
        <taxon>Loliinae</taxon>
        <taxon>Lolium</taxon>
    </lineage>
</organism>
<evidence type="ECO:0000313" key="3">
    <source>
        <dbReference type="EMBL" id="KAK1648738.1"/>
    </source>
</evidence>
<dbReference type="GO" id="GO:0003676">
    <property type="term" value="F:nucleic acid binding"/>
    <property type="evidence" value="ECO:0007669"/>
    <property type="project" value="InterPro"/>
</dbReference>
<feature type="transmembrane region" description="Helical" evidence="1">
    <location>
        <begin position="269"/>
        <end position="289"/>
    </location>
</feature>
<dbReference type="Gene3D" id="3.30.420.10">
    <property type="entry name" value="Ribonuclease H-like superfamily/Ribonuclease H"/>
    <property type="match status" value="1"/>
</dbReference>
<dbReference type="InterPro" id="IPR036397">
    <property type="entry name" value="RNaseH_sf"/>
</dbReference>
<dbReference type="InterPro" id="IPR012337">
    <property type="entry name" value="RNaseH-like_sf"/>
</dbReference>
<dbReference type="PROSITE" id="PS50994">
    <property type="entry name" value="INTEGRASE"/>
    <property type="match status" value="1"/>
</dbReference>
<evidence type="ECO:0000259" key="2">
    <source>
        <dbReference type="PROSITE" id="PS50994"/>
    </source>
</evidence>
<dbReference type="InterPro" id="IPR001584">
    <property type="entry name" value="Integrase_cat-core"/>
</dbReference>
<keyword evidence="1" id="KW-0812">Transmembrane</keyword>
<dbReference type="GO" id="GO:0015074">
    <property type="term" value="P:DNA integration"/>
    <property type="evidence" value="ECO:0007669"/>
    <property type="project" value="InterPro"/>
</dbReference>
<keyword evidence="1" id="KW-0472">Membrane</keyword>
<dbReference type="InterPro" id="IPR043502">
    <property type="entry name" value="DNA/RNA_pol_sf"/>
</dbReference>
<proteinExistence type="predicted"/>
<feature type="transmembrane region" description="Helical" evidence="1">
    <location>
        <begin position="295"/>
        <end position="312"/>
    </location>
</feature>
<protein>
    <recommendedName>
        <fullName evidence="2">Integrase catalytic domain-containing protein</fullName>
    </recommendedName>
</protein>
<name>A0AAD8WA05_LOLMU</name>
<reference evidence="3" key="1">
    <citation type="submission" date="2023-07" db="EMBL/GenBank/DDBJ databases">
        <title>A chromosome-level genome assembly of Lolium multiflorum.</title>
        <authorList>
            <person name="Chen Y."/>
            <person name="Copetti D."/>
            <person name="Kolliker R."/>
            <person name="Studer B."/>
        </authorList>
    </citation>
    <scope>NUCLEOTIDE SEQUENCE</scope>
    <source>
        <strain evidence="3">02402/16</strain>
        <tissue evidence="3">Leaf</tissue>
    </source>
</reference>